<dbReference type="OrthoDB" id="3783329at2759"/>
<evidence type="ECO:0000313" key="3">
    <source>
        <dbReference type="Proteomes" id="UP000077069"/>
    </source>
</evidence>
<reference evidence="2 3" key="1">
    <citation type="submission" date="2016-05" db="EMBL/GenBank/DDBJ databases">
        <title>Comparative analysis of secretome profiles of manganese(II)-oxidizing ascomycete fungi.</title>
        <authorList>
            <consortium name="DOE Joint Genome Institute"/>
            <person name="Zeiner C.A."/>
            <person name="Purvine S.O."/>
            <person name="Zink E.M."/>
            <person name="Wu S."/>
            <person name="Pasa-Tolic L."/>
            <person name="Chaput D.L."/>
            <person name="Haridas S."/>
            <person name="Grigoriev I.V."/>
            <person name="Santelli C.M."/>
            <person name="Hansel C.M."/>
        </authorList>
    </citation>
    <scope>NUCLEOTIDE SEQUENCE [LARGE SCALE GENOMIC DNA]</scope>
    <source>
        <strain evidence="2 3">AP3s5-JAC2a</strain>
    </source>
</reference>
<feature type="compositionally biased region" description="Basic and acidic residues" evidence="1">
    <location>
        <begin position="1045"/>
        <end position="1057"/>
    </location>
</feature>
<dbReference type="RefSeq" id="XP_018030947.1">
    <property type="nucleotide sequence ID" value="XM_018182222.1"/>
</dbReference>
<name>A0A177C170_9PLEO</name>
<accession>A0A177C170</accession>
<sequence>MDERAAKIVSAVQHGLDPNIASALENGLDQRPRPSAVGDRDFPTRTLVVTSPPLPTVGVNLEGTGGAKAWDPVWDYRGKDVDNTDTGDFAGFVAFIGPVEAPPTKMLRFGLADGLESSGVLEFLDINFDNPDAATDKALTDLQQSARTILCNAVADQRRNLPAGTSLEPNQIYLKPVLDAYIKLLSACKEVECIEMPLAWASLFRAEDIFPKVSMDNKENMELLANHMVRWGKDPGENSSTCGDHVFRWRLDDVVVEEVGEYCRPRARWDEDGEGFSGGDISFSNVRQWQTSKQDNHTFYEIERSRGTQRMYCVGGVGLQYYAEKLKEGEEELPNVGYGRDYAINEVHGDGVQEPAIEQETAPGTVTLAEDIQVTATESGTETHTDNEDAVAAKNESSNIYFFEQVKEDLSNDTRMRNFLGLYQGFFTAQIRFEDFLLQAAAFRGEQSDLFADLKDYIRTKEEREVLDDAFQNFLNERKIGLWGRRSGLRFGFSSRVFLDDISPAPSVYVPRPISQKFILPVALPSSAATTNLLQHHFQSSHTTTMKFPKRKKRGPISAHTAATTPIGRSPALSAVRHIVEQITPPEDPTQPKLRRKRGNRNLHADLIFDAELTEIDPATGNWVAIPFGQHRTLSAPAIILTPPSPEKKADLLDEPGGVLAKAAGLVDTLQVPVPRMASNANTTNPINDVPQAAHVPSLTASSAPPGDDRDATQPRSTVSLQTSANILPPIPRELDDLRSRFRSAWRADGPTLNTPVFPLLGMVPVRSWGESEPFAPAIYQQLKGIEPIFRVAEQSPNFHGGAELTLMIDENTPFLVGAPARMGQQQSGPVQVYRGQNNRDHTNIFLSSAASTPLKNISDAAEGVAAFDAPTGYQYETRLATIPEDNTTPSSLTSPYQNAPGASNGMTAFASPVVSLYQYPSHIAPIPQSQFYPSAVGNAAPTQSMPALNLPTATQHQPHKPIHQQTQTPPPNPWPLNIPTTADVRNGTAVIESPHWEAVPFEREGDVEDWRGGNSGADADPGVATAGNSQTSIPYEGEGDVQDWVERGSEEVRHDGEGDEWDWVEGSSGADADSSTVTAGNSATDSSEKKHRYAGNRVPIQHAVYQLFELSCCASV</sequence>
<protein>
    <submittedName>
        <fullName evidence="2">Uncharacterized protein</fullName>
    </submittedName>
</protein>
<keyword evidence="3" id="KW-1185">Reference proteome</keyword>
<proteinExistence type="predicted"/>
<dbReference type="InParanoid" id="A0A177C170"/>
<dbReference type="Proteomes" id="UP000077069">
    <property type="component" value="Unassembled WGS sequence"/>
</dbReference>
<dbReference type="AlphaFoldDB" id="A0A177C170"/>
<feature type="region of interest" description="Disordered" evidence="1">
    <location>
        <begin position="697"/>
        <end position="720"/>
    </location>
</feature>
<feature type="region of interest" description="Disordered" evidence="1">
    <location>
        <begin position="943"/>
        <end position="973"/>
    </location>
</feature>
<gene>
    <name evidence="2" type="ORF">CC84DRAFT_1209512</name>
</gene>
<evidence type="ECO:0000256" key="1">
    <source>
        <dbReference type="SAM" id="MobiDB-lite"/>
    </source>
</evidence>
<evidence type="ECO:0000313" key="2">
    <source>
        <dbReference type="EMBL" id="OAG00582.1"/>
    </source>
</evidence>
<feature type="region of interest" description="Disordered" evidence="1">
    <location>
        <begin position="1007"/>
        <end position="1092"/>
    </location>
</feature>
<dbReference type="GeneID" id="28765708"/>
<feature type="compositionally biased region" description="Polar residues" evidence="1">
    <location>
        <begin position="1074"/>
        <end position="1086"/>
    </location>
</feature>
<dbReference type="EMBL" id="KV441559">
    <property type="protein sequence ID" value="OAG00582.1"/>
    <property type="molecule type" value="Genomic_DNA"/>
</dbReference>
<organism evidence="2 3">
    <name type="scientific">Paraphaeosphaeria sporulosa</name>
    <dbReference type="NCBI Taxonomy" id="1460663"/>
    <lineage>
        <taxon>Eukaryota</taxon>
        <taxon>Fungi</taxon>
        <taxon>Dikarya</taxon>
        <taxon>Ascomycota</taxon>
        <taxon>Pezizomycotina</taxon>
        <taxon>Dothideomycetes</taxon>
        <taxon>Pleosporomycetidae</taxon>
        <taxon>Pleosporales</taxon>
        <taxon>Massarineae</taxon>
        <taxon>Didymosphaeriaceae</taxon>
        <taxon>Paraphaeosphaeria</taxon>
    </lineage>
</organism>